<dbReference type="PROSITE" id="PS01117">
    <property type="entry name" value="HTH_MARR_1"/>
    <property type="match status" value="1"/>
</dbReference>
<keyword evidence="3" id="KW-0804">Transcription</keyword>
<dbReference type="InterPro" id="IPR039422">
    <property type="entry name" value="MarR/SlyA-like"/>
</dbReference>
<reference evidence="5 6" key="1">
    <citation type="submission" date="2020-02" db="EMBL/GenBank/DDBJ databases">
        <title>Sequencing the genomes of 1000 actinobacteria strains.</title>
        <authorList>
            <person name="Klenk H.-P."/>
        </authorList>
    </citation>
    <scope>NUCLEOTIDE SEQUENCE [LARGE SCALE GENOMIC DNA]</scope>
    <source>
        <strain evidence="5 6">DSM 27960</strain>
    </source>
</reference>
<name>A0A7X5QZ29_9MICO</name>
<evidence type="ECO:0000256" key="2">
    <source>
        <dbReference type="ARBA" id="ARBA00023125"/>
    </source>
</evidence>
<organism evidence="5 6">
    <name type="scientific">Lysinibacter cavernae</name>
    <dbReference type="NCBI Taxonomy" id="1640652"/>
    <lineage>
        <taxon>Bacteria</taxon>
        <taxon>Bacillati</taxon>
        <taxon>Actinomycetota</taxon>
        <taxon>Actinomycetes</taxon>
        <taxon>Micrococcales</taxon>
        <taxon>Microbacteriaceae</taxon>
        <taxon>Lysinibacter</taxon>
    </lineage>
</organism>
<dbReference type="RefSeq" id="WP_167147335.1">
    <property type="nucleotide sequence ID" value="NZ_JAAMOX010000001.1"/>
</dbReference>
<dbReference type="SMART" id="SM00347">
    <property type="entry name" value="HTH_MARR"/>
    <property type="match status" value="1"/>
</dbReference>
<dbReference type="GO" id="GO:0006950">
    <property type="term" value="P:response to stress"/>
    <property type="evidence" value="ECO:0007669"/>
    <property type="project" value="TreeGrafter"/>
</dbReference>
<evidence type="ECO:0000313" key="5">
    <source>
        <dbReference type="EMBL" id="NIH52579.1"/>
    </source>
</evidence>
<dbReference type="InterPro" id="IPR036388">
    <property type="entry name" value="WH-like_DNA-bd_sf"/>
</dbReference>
<dbReference type="InterPro" id="IPR000835">
    <property type="entry name" value="HTH_MarR-typ"/>
</dbReference>
<dbReference type="EMBL" id="JAAMOX010000001">
    <property type="protein sequence ID" value="NIH52579.1"/>
    <property type="molecule type" value="Genomic_DNA"/>
</dbReference>
<dbReference type="PANTHER" id="PTHR33164:SF57">
    <property type="entry name" value="MARR-FAMILY TRANSCRIPTIONAL REGULATOR"/>
    <property type="match status" value="1"/>
</dbReference>
<evidence type="ECO:0000256" key="1">
    <source>
        <dbReference type="ARBA" id="ARBA00023015"/>
    </source>
</evidence>
<feature type="domain" description="HTH marR-type" evidence="4">
    <location>
        <begin position="37"/>
        <end position="139"/>
    </location>
</feature>
<evidence type="ECO:0000256" key="3">
    <source>
        <dbReference type="ARBA" id="ARBA00023163"/>
    </source>
</evidence>
<dbReference type="PANTHER" id="PTHR33164">
    <property type="entry name" value="TRANSCRIPTIONAL REGULATOR, MARR FAMILY"/>
    <property type="match status" value="1"/>
</dbReference>
<dbReference type="CDD" id="cd00090">
    <property type="entry name" value="HTH_ARSR"/>
    <property type="match status" value="1"/>
</dbReference>
<dbReference type="InterPro" id="IPR036390">
    <property type="entry name" value="WH_DNA-bd_sf"/>
</dbReference>
<evidence type="ECO:0000313" key="6">
    <source>
        <dbReference type="Proteomes" id="UP000541033"/>
    </source>
</evidence>
<dbReference type="InterPro" id="IPR001845">
    <property type="entry name" value="HTH_ArsR_DNA-bd_dom"/>
</dbReference>
<keyword evidence="2 5" id="KW-0238">DNA-binding</keyword>
<accession>A0A7X5QZ29</accession>
<keyword evidence="1" id="KW-0805">Transcription regulation</keyword>
<dbReference type="Proteomes" id="UP000541033">
    <property type="component" value="Unassembled WGS sequence"/>
</dbReference>
<protein>
    <submittedName>
        <fullName evidence="5">DNA-binding MarR family transcriptional regulator</fullName>
    </submittedName>
</protein>
<dbReference type="InterPro" id="IPR023187">
    <property type="entry name" value="Tscrpt_reg_MarR-type_CS"/>
</dbReference>
<comment type="caution">
    <text evidence="5">The sequence shown here is derived from an EMBL/GenBank/DDBJ whole genome shotgun (WGS) entry which is preliminary data.</text>
</comment>
<dbReference type="GO" id="GO:0003677">
    <property type="term" value="F:DNA binding"/>
    <property type="evidence" value="ECO:0007669"/>
    <property type="project" value="UniProtKB-KW"/>
</dbReference>
<dbReference type="AlphaFoldDB" id="A0A7X5QZ29"/>
<proteinExistence type="predicted"/>
<dbReference type="GO" id="GO:0003700">
    <property type="term" value="F:DNA-binding transcription factor activity"/>
    <property type="evidence" value="ECO:0007669"/>
    <property type="project" value="InterPro"/>
</dbReference>
<sequence>MGSTNQEPRLNDPAIATIEEQFSLLFNRAKTAWREAAISIDPGLQPFGYKMVSILARRGPMNAGDLATLLETDKSVVSRQLRMLESLGLVETAADPLDGRGRILSATPKAITALTDGRNRPQERVLHTLRCWKLSEVEAFAELLSKLNEDTLQNEE</sequence>
<dbReference type="Gene3D" id="1.10.10.10">
    <property type="entry name" value="Winged helix-like DNA-binding domain superfamily/Winged helix DNA-binding domain"/>
    <property type="match status" value="1"/>
</dbReference>
<evidence type="ECO:0000259" key="4">
    <source>
        <dbReference type="SMART" id="SM00347"/>
    </source>
</evidence>
<gene>
    <name evidence="5" type="ORF">FHX76_000447</name>
</gene>
<keyword evidence="6" id="KW-1185">Reference proteome</keyword>
<dbReference type="Pfam" id="PF01022">
    <property type="entry name" value="HTH_5"/>
    <property type="match status" value="1"/>
</dbReference>
<dbReference type="SUPFAM" id="SSF46785">
    <property type="entry name" value="Winged helix' DNA-binding domain"/>
    <property type="match status" value="1"/>
</dbReference>
<dbReference type="InterPro" id="IPR011991">
    <property type="entry name" value="ArsR-like_HTH"/>
</dbReference>